<feature type="signal peptide" evidence="1">
    <location>
        <begin position="1"/>
        <end position="21"/>
    </location>
</feature>
<gene>
    <name evidence="2" type="ORF">GJ691_08835</name>
</gene>
<keyword evidence="3" id="KW-1185">Reference proteome</keyword>
<accession>A0A6I2MP53</accession>
<keyword evidence="1" id="KW-0732">Signal</keyword>
<dbReference type="EMBL" id="WKJH01000005">
    <property type="protein sequence ID" value="MRX64275.1"/>
    <property type="molecule type" value="Genomic_DNA"/>
</dbReference>
<organism evidence="2 3">
    <name type="scientific">Maribacter luteus</name>
    <dbReference type="NCBI Taxonomy" id="2594478"/>
    <lineage>
        <taxon>Bacteria</taxon>
        <taxon>Pseudomonadati</taxon>
        <taxon>Bacteroidota</taxon>
        <taxon>Flavobacteriia</taxon>
        <taxon>Flavobacteriales</taxon>
        <taxon>Flavobacteriaceae</taxon>
        <taxon>Maribacter</taxon>
    </lineage>
</organism>
<feature type="chain" id="PRO_5026123271" description="Tetratricopeptide repeat protein" evidence="1">
    <location>
        <begin position="22"/>
        <end position="308"/>
    </location>
</feature>
<protein>
    <recommendedName>
        <fullName evidence="4">Tetratricopeptide repeat protein</fullName>
    </recommendedName>
</protein>
<dbReference type="InterPro" id="IPR019734">
    <property type="entry name" value="TPR_rpt"/>
</dbReference>
<dbReference type="OrthoDB" id="1465784at2"/>
<evidence type="ECO:0000313" key="3">
    <source>
        <dbReference type="Proteomes" id="UP000443153"/>
    </source>
</evidence>
<comment type="caution">
    <text evidence="2">The sequence shown here is derived from an EMBL/GenBank/DDBJ whole genome shotgun (WGS) entry which is preliminary data.</text>
</comment>
<evidence type="ECO:0000313" key="2">
    <source>
        <dbReference type="EMBL" id="MRX64275.1"/>
    </source>
</evidence>
<dbReference type="Proteomes" id="UP000443153">
    <property type="component" value="Unassembled WGS sequence"/>
</dbReference>
<proteinExistence type="predicted"/>
<dbReference type="RefSeq" id="WP_154365960.1">
    <property type="nucleotide sequence ID" value="NZ_WKJH01000005.1"/>
</dbReference>
<dbReference type="SUPFAM" id="SSF48452">
    <property type="entry name" value="TPR-like"/>
    <property type="match status" value="1"/>
</dbReference>
<dbReference type="Gene3D" id="1.25.40.10">
    <property type="entry name" value="Tetratricopeptide repeat domain"/>
    <property type="match status" value="2"/>
</dbReference>
<sequence length="308" mass="35197">MKFLRLIFMFTLVALPFGGLAQQRDMNIEDSSEVFLEEYSDTFQENFFEALKQKGIENYDKAINLLLECKLIDGSNPVVDHELAKVYLIEKQYSAAQDYAISAVLSEPENLWYLNTLVSTIQMQGSSLDQMDIDIPMDNPTLIENLALIYFKQQNYEKSLVVLSGIKNSEFTEDLTAKIKDSMKKKEVKVKKEEVKEPEETKENPIEALKVQLADLLVKKDYKGLAALSEQAMEDFPAQPYFYYINGHALNKMGKHEEAIEVLEGALDYMLDDVPLLNNIYQELVNGHTALNNSSKANMYLRMIKPGF</sequence>
<reference evidence="2 3" key="1">
    <citation type="submission" date="2019-11" db="EMBL/GenBank/DDBJ databases">
        <title>Maribacter lutea sp. nov., a marine bacterium isolated from intertidal sand.</title>
        <authorList>
            <person name="Liu A."/>
        </authorList>
    </citation>
    <scope>NUCLEOTIDE SEQUENCE [LARGE SCALE GENOMIC DNA]</scope>
    <source>
        <strain evidence="2 3">RZ05</strain>
    </source>
</reference>
<name>A0A6I2MP53_9FLAO</name>
<dbReference type="AlphaFoldDB" id="A0A6I2MP53"/>
<dbReference type="Pfam" id="PF13181">
    <property type="entry name" value="TPR_8"/>
    <property type="match status" value="1"/>
</dbReference>
<evidence type="ECO:0000256" key="1">
    <source>
        <dbReference type="SAM" id="SignalP"/>
    </source>
</evidence>
<dbReference type="InterPro" id="IPR011990">
    <property type="entry name" value="TPR-like_helical_dom_sf"/>
</dbReference>
<evidence type="ECO:0008006" key="4">
    <source>
        <dbReference type="Google" id="ProtNLM"/>
    </source>
</evidence>